<name>A0A401TAB9_CHIPU</name>
<keyword evidence="3" id="KW-1185">Reference proteome</keyword>
<gene>
    <name evidence="2" type="ORF">chiPu_0023386</name>
</gene>
<dbReference type="AlphaFoldDB" id="A0A401TAB9"/>
<evidence type="ECO:0000313" key="3">
    <source>
        <dbReference type="Proteomes" id="UP000287033"/>
    </source>
</evidence>
<sequence length="126" mass="13467">MATPWKLRPTCFLDAGPAIKPTYSATQQELDRTLKLPLASSVLRLGGPSHPGMPACTPGGLGPPSGRTQPSRHARVHAWRARSSGWEDSAIPAGREFLLNGEASGKGRDERCGPVAPEREETTRGE</sequence>
<evidence type="ECO:0000256" key="1">
    <source>
        <dbReference type="SAM" id="MobiDB-lite"/>
    </source>
</evidence>
<evidence type="ECO:0000313" key="2">
    <source>
        <dbReference type="EMBL" id="GCC39610.1"/>
    </source>
</evidence>
<comment type="caution">
    <text evidence="2">The sequence shown here is derived from an EMBL/GenBank/DDBJ whole genome shotgun (WGS) entry which is preliminary data.</text>
</comment>
<feature type="compositionally biased region" description="Basic and acidic residues" evidence="1">
    <location>
        <begin position="105"/>
        <end position="126"/>
    </location>
</feature>
<dbReference type="EMBL" id="BEZZ01020114">
    <property type="protein sequence ID" value="GCC39610.1"/>
    <property type="molecule type" value="Genomic_DNA"/>
</dbReference>
<dbReference type="Proteomes" id="UP000287033">
    <property type="component" value="Unassembled WGS sequence"/>
</dbReference>
<feature type="region of interest" description="Disordered" evidence="1">
    <location>
        <begin position="45"/>
        <end position="72"/>
    </location>
</feature>
<organism evidence="2 3">
    <name type="scientific">Chiloscyllium punctatum</name>
    <name type="common">Brownbanded bambooshark</name>
    <name type="synonym">Hemiscyllium punctatum</name>
    <dbReference type="NCBI Taxonomy" id="137246"/>
    <lineage>
        <taxon>Eukaryota</taxon>
        <taxon>Metazoa</taxon>
        <taxon>Chordata</taxon>
        <taxon>Craniata</taxon>
        <taxon>Vertebrata</taxon>
        <taxon>Chondrichthyes</taxon>
        <taxon>Elasmobranchii</taxon>
        <taxon>Galeomorphii</taxon>
        <taxon>Galeoidea</taxon>
        <taxon>Orectolobiformes</taxon>
        <taxon>Hemiscylliidae</taxon>
        <taxon>Chiloscyllium</taxon>
    </lineage>
</organism>
<protein>
    <submittedName>
        <fullName evidence="2">Uncharacterized protein</fullName>
    </submittedName>
</protein>
<reference evidence="2 3" key="1">
    <citation type="journal article" date="2018" name="Nat. Ecol. Evol.">
        <title>Shark genomes provide insights into elasmobranch evolution and the origin of vertebrates.</title>
        <authorList>
            <person name="Hara Y"/>
            <person name="Yamaguchi K"/>
            <person name="Onimaru K"/>
            <person name="Kadota M"/>
            <person name="Koyanagi M"/>
            <person name="Keeley SD"/>
            <person name="Tatsumi K"/>
            <person name="Tanaka K"/>
            <person name="Motone F"/>
            <person name="Kageyama Y"/>
            <person name="Nozu R"/>
            <person name="Adachi N"/>
            <person name="Nishimura O"/>
            <person name="Nakagawa R"/>
            <person name="Tanegashima C"/>
            <person name="Kiyatake I"/>
            <person name="Matsumoto R"/>
            <person name="Murakumo K"/>
            <person name="Nishida K"/>
            <person name="Terakita A"/>
            <person name="Kuratani S"/>
            <person name="Sato K"/>
            <person name="Hyodo S Kuraku.S."/>
        </authorList>
    </citation>
    <scope>NUCLEOTIDE SEQUENCE [LARGE SCALE GENOMIC DNA]</scope>
</reference>
<accession>A0A401TAB9</accession>
<proteinExistence type="predicted"/>
<feature type="region of interest" description="Disordered" evidence="1">
    <location>
        <begin position="100"/>
        <end position="126"/>
    </location>
</feature>